<evidence type="ECO:0000313" key="1">
    <source>
        <dbReference type="EMBL" id="CAH0144988.1"/>
    </source>
</evidence>
<gene>
    <name evidence="1" type="ORF">SRABI133_00566</name>
</gene>
<dbReference type="RefSeq" id="WP_230300627.1">
    <property type="nucleotide sequence ID" value="NZ_CAKKMG010000004.1"/>
</dbReference>
<dbReference type="Proteomes" id="UP000789326">
    <property type="component" value="Unassembled WGS sequence"/>
</dbReference>
<dbReference type="EMBL" id="CAKKMG010000004">
    <property type="protein sequence ID" value="CAH0144988.1"/>
    <property type="molecule type" value="Genomic_DNA"/>
</dbReference>
<accession>A0A9W4P9Q4</accession>
<protein>
    <submittedName>
        <fullName evidence="1">Uncharacterized protein</fullName>
    </submittedName>
</protein>
<organism evidence="1 2">
    <name type="scientific">Peribacillus simplex</name>
    <dbReference type="NCBI Taxonomy" id="1478"/>
    <lineage>
        <taxon>Bacteria</taxon>
        <taxon>Bacillati</taxon>
        <taxon>Bacillota</taxon>
        <taxon>Bacilli</taxon>
        <taxon>Bacillales</taxon>
        <taxon>Bacillaceae</taxon>
        <taxon>Peribacillus</taxon>
    </lineage>
</organism>
<comment type="caution">
    <text evidence="1">The sequence shown here is derived from an EMBL/GenBank/DDBJ whole genome shotgun (WGS) entry which is preliminary data.</text>
</comment>
<dbReference type="AlphaFoldDB" id="A0A9W4P9Q4"/>
<name>A0A9W4P9Q4_9BACI</name>
<reference evidence="1" key="1">
    <citation type="submission" date="2021-11" db="EMBL/GenBank/DDBJ databases">
        <authorList>
            <person name="Bulgarelli D."/>
        </authorList>
    </citation>
    <scope>NUCLEOTIDE SEQUENCE</scope>
    <source>
        <strain evidence="1">Bi133</strain>
    </source>
</reference>
<proteinExistence type="predicted"/>
<sequence>MMEWALIILFAAAVLLFILSFIKKDSVKVDSQLEQVAITFGDEMNVLQEKIRNIEIDAEITVQEAGLLAMSSERRNLLREVLDLHKRGYSFESIALKTKQTENEIEGMLTPYIKTKSERRNVANDI</sequence>
<evidence type="ECO:0000313" key="2">
    <source>
        <dbReference type="Proteomes" id="UP000789326"/>
    </source>
</evidence>